<organism evidence="13 14">
    <name type="scientific">Aromatoleum anaerobium</name>
    <dbReference type="NCBI Taxonomy" id="182180"/>
    <lineage>
        <taxon>Bacteria</taxon>
        <taxon>Pseudomonadati</taxon>
        <taxon>Pseudomonadota</taxon>
        <taxon>Betaproteobacteria</taxon>
        <taxon>Rhodocyclales</taxon>
        <taxon>Rhodocyclaceae</taxon>
        <taxon>Aromatoleum</taxon>
    </lineage>
</organism>
<evidence type="ECO:0000256" key="10">
    <source>
        <dbReference type="ARBA" id="ARBA00047913"/>
    </source>
</evidence>
<evidence type="ECO:0000259" key="12">
    <source>
        <dbReference type="SMART" id="SM00845"/>
    </source>
</evidence>
<comment type="caution">
    <text evidence="13">The sequence shown here is derived from an EMBL/GenBank/DDBJ whole genome shotgun (WGS) entry which is preliminary data.</text>
</comment>
<comment type="function">
    <text evidence="8 11">Allows the formation of correctly charged Asn-tRNA(Asn) or Gln-tRNA(Gln) through the transamidation of misacylated Asp-tRNA(Asn) or Glu-tRNA(Gln) in organisms which lack either or both of asparaginyl-tRNA or glutaminyl-tRNA synthetases. The reaction takes place in the presence of glutamine and ATP through an activated phospho-Asp-tRNA(Asn) or phospho-Glu-tRNA(Gln).</text>
</comment>
<gene>
    <name evidence="11 13" type="primary">gatB</name>
    <name evidence="13" type="ORF">GO606_01640</name>
</gene>
<keyword evidence="6 11" id="KW-0067">ATP-binding</keyword>
<dbReference type="EMBL" id="WTVG01000003">
    <property type="protein sequence ID" value="NMG23438.1"/>
    <property type="molecule type" value="Genomic_DNA"/>
</dbReference>
<sequence length="493" mass="53220">MSRNDWEVVIGLEVHAQLNTASKIFSAASTAFGAEPNAQASAVDIALPGVLPVLNGGAVERAIRFGVAIGATVASKSVFARKNYFYPDLPKGYQISQFELPVVQGGAITIRVGDGDKAYEKTVQLTRAHLEEDAGKSLHEDFHGMSGIDLNRAGTPLLEIVSEPDMRSSAEAVAYARALHALVRWIDICDGNMQEGSFRCDANVSVRRPGGPLGTRREIKNLNSFRFLQQAIDFEVQWQIDTIEDGGRIQQATVLFDPDTGETRMMRSKEDAHDYRYFPDPDLLPLVISPEWIARVRSEMPELPGAMKARLVAEYGLSAYDAASLTASKEVAAYYQAMLTAADAKPGSQLPKLCANWTMGELAAQLNRAECDIADSPVAPAQLAGLVQRIADGTISNNIARKVFAALWNGEGGTGADAADRIIAAQGLRQTNDSGAIESIIDEVLAANQKSVDEFRAGKDKAFNALVGQVMKASRGKANPAQVNEMLKRKLEA</sequence>
<comment type="catalytic activity">
    <reaction evidence="10 11">
        <text>L-glutamyl-tRNA(Gln) + L-glutamine + ATP + H2O = L-glutaminyl-tRNA(Gln) + L-glutamate + ADP + phosphate + H(+)</text>
        <dbReference type="Rhea" id="RHEA:17521"/>
        <dbReference type="Rhea" id="RHEA-COMP:9681"/>
        <dbReference type="Rhea" id="RHEA-COMP:9684"/>
        <dbReference type="ChEBI" id="CHEBI:15377"/>
        <dbReference type="ChEBI" id="CHEBI:15378"/>
        <dbReference type="ChEBI" id="CHEBI:29985"/>
        <dbReference type="ChEBI" id="CHEBI:30616"/>
        <dbReference type="ChEBI" id="CHEBI:43474"/>
        <dbReference type="ChEBI" id="CHEBI:58359"/>
        <dbReference type="ChEBI" id="CHEBI:78520"/>
        <dbReference type="ChEBI" id="CHEBI:78521"/>
        <dbReference type="ChEBI" id="CHEBI:456216"/>
    </reaction>
</comment>
<comment type="subunit">
    <text evidence="2 11">Heterotrimer of A, B and C subunits.</text>
</comment>
<dbReference type="SUPFAM" id="SSF55931">
    <property type="entry name" value="Glutamine synthetase/guanido kinase"/>
    <property type="match status" value="1"/>
</dbReference>
<dbReference type="Gene3D" id="1.10.10.410">
    <property type="match status" value="1"/>
</dbReference>
<evidence type="ECO:0000256" key="6">
    <source>
        <dbReference type="ARBA" id="ARBA00022840"/>
    </source>
</evidence>
<dbReference type="EC" id="6.3.5.-" evidence="11"/>
<evidence type="ECO:0000313" key="13">
    <source>
        <dbReference type="EMBL" id="NMG23438.1"/>
    </source>
</evidence>
<dbReference type="Pfam" id="PF02637">
    <property type="entry name" value="GatB_Yqey"/>
    <property type="match status" value="1"/>
</dbReference>
<feature type="domain" description="Asn/Gln amidotransferase" evidence="12">
    <location>
        <begin position="333"/>
        <end position="491"/>
    </location>
</feature>
<dbReference type="InterPro" id="IPR018027">
    <property type="entry name" value="Asn/Gln_amidotransferase"/>
</dbReference>
<evidence type="ECO:0000256" key="4">
    <source>
        <dbReference type="ARBA" id="ARBA00022598"/>
    </source>
</evidence>
<comment type="similarity">
    <text evidence="1 11">Belongs to the GatB/GatE family. GatB subfamily.</text>
</comment>
<evidence type="ECO:0000256" key="8">
    <source>
        <dbReference type="ARBA" id="ARBA00024799"/>
    </source>
</evidence>
<evidence type="ECO:0000256" key="1">
    <source>
        <dbReference type="ARBA" id="ARBA00005306"/>
    </source>
</evidence>
<dbReference type="PANTHER" id="PTHR11659">
    <property type="entry name" value="GLUTAMYL-TRNA GLN AMIDOTRANSFERASE SUBUNIT B MITOCHONDRIAL AND PROKARYOTIC PET112-RELATED"/>
    <property type="match status" value="1"/>
</dbReference>
<dbReference type="Proteomes" id="UP000615989">
    <property type="component" value="Unassembled WGS sequence"/>
</dbReference>
<evidence type="ECO:0000256" key="9">
    <source>
        <dbReference type="ARBA" id="ARBA00047380"/>
    </source>
</evidence>
<evidence type="ECO:0000256" key="11">
    <source>
        <dbReference type="HAMAP-Rule" id="MF_00121"/>
    </source>
</evidence>
<dbReference type="InterPro" id="IPR014746">
    <property type="entry name" value="Gln_synth/guanido_kin_cat_dom"/>
</dbReference>
<name>A0ABX1PHL0_9RHOO</name>
<evidence type="ECO:0000256" key="7">
    <source>
        <dbReference type="ARBA" id="ARBA00022917"/>
    </source>
</evidence>
<dbReference type="InterPro" id="IPR023168">
    <property type="entry name" value="GatB_Yqey_C_2"/>
</dbReference>
<dbReference type="Pfam" id="PF02934">
    <property type="entry name" value="GatB_N"/>
    <property type="match status" value="1"/>
</dbReference>
<dbReference type="InterPro" id="IPR004413">
    <property type="entry name" value="GatB"/>
</dbReference>
<dbReference type="NCBIfam" id="NF004014">
    <property type="entry name" value="PRK05477.1-4"/>
    <property type="match status" value="1"/>
</dbReference>
<dbReference type="InterPro" id="IPR003789">
    <property type="entry name" value="Asn/Gln_tRNA_amidoTrase-B-like"/>
</dbReference>
<keyword evidence="4 11" id="KW-0436">Ligase</keyword>
<dbReference type="SMART" id="SM00845">
    <property type="entry name" value="GatB_Yqey"/>
    <property type="match status" value="1"/>
</dbReference>
<comment type="catalytic activity">
    <reaction evidence="9 11">
        <text>L-aspartyl-tRNA(Asn) + L-glutamine + ATP + H2O = L-asparaginyl-tRNA(Asn) + L-glutamate + ADP + phosphate + 2 H(+)</text>
        <dbReference type="Rhea" id="RHEA:14513"/>
        <dbReference type="Rhea" id="RHEA-COMP:9674"/>
        <dbReference type="Rhea" id="RHEA-COMP:9677"/>
        <dbReference type="ChEBI" id="CHEBI:15377"/>
        <dbReference type="ChEBI" id="CHEBI:15378"/>
        <dbReference type="ChEBI" id="CHEBI:29985"/>
        <dbReference type="ChEBI" id="CHEBI:30616"/>
        <dbReference type="ChEBI" id="CHEBI:43474"/>
        <dbReference type="ChEBI" id="CHEBI:58359"/>
        <dbReference type="ChEBI" id="CHEBI:78515"/>
        <dbReference type="ChEBI" id="CHEBI:78516"/>
        <dbReference type="ChEBI" id="CHEBI:456216"/>
    </reaction>
</comment>
<dbReference type="RefSeq" id="WP_169116857.1">
    <property type="nucleotide sequence ID" value="NZ_WTVG02000038.1"/>
</dbReference>
<dbReference type="NCBIfam" id="NF004012">
    <property type="entry name" value="PRK05477.1-2"/>
    <property type="match status" value="1"/>
</dbReference>
<dbReference type="NCBIfam" id="TIGR00133">
    <property type="entry name" value="gatB"/>
    <property type="match status" value="1"/>
</dbReference>
<evidence type="ECO:0000313" key="14">
    <source>
        <dbReference type="Proteomes" id="UP000615989"/>
    </source>
</evidence>
<dbReference type="SUPFAM" id="SSF89095">
    <property type="entry name" value="GatB/YqeY motif"/>
    <property type="match status" value="1"/>
</dbReference>
<evidence type="ECO:0000256" key="3">
    <source>
        <dbReference type="ARBA" id="ARBA00016923"/>
    </source>
</evidence>
<dbReference type="InterPro" id="IPR017959">
    <property type="entry name" value="Asn/Gln-tRNA_amidoTrfase_suB/E"/>
</dbReference>
<dbReference type="NCBIfam" id="NF004015">
    <property type="entry name" value="PRK05477.1-5"/>
    <property type="match status" value="1"/>
</dbReference>
<dbReference type="InterPro" id="IPR006075">
    <property type="entry name" value="Asn/Gln-tRNA_Trfase_suB/E_cat"/>
</dbReference>
<dbReference type="PROSITE" id="PS01234">
    <property type="entry name" value="GATB"/>
    <property type="match status" value="1"/>
</dbReference>
<proteinExistence type="inferred from homology"/>
<evidence type="ECO:0000256" key="2">
    <source>
        <dbReference type="ARBA" id="ARBA00011123"/>
    </source>
</evidence>
<dbReference type="InterPro" id="IPR017958">
    <property type="entry name" value="Gln-tRNA_amidoTrfase_suB_CS"/>
</dbReference>
<accession>A0ABX1PHL0</accession>
<reference evidence="13" key="1">
    <citation type="submission" date="2019-12" db="EMBL/GenBank/DDBJ databases">
        <title>Comparative genomics gives insights into the taxonomy of the Azoarcus-Aromatoleum group and reveals separate origins of nif in the plant-associated Azoarcus and non-plant-associated Aromatoleum sub-groups.</title>
        <authorList>
            <person name="Lafos M."/>
            <person name="Maluk M."/>
            <person name="Batista M."/>
            <person name="Junghare M."/>
            <person name="Carmona M."/>
            <person name="Faoro H."/>
            <person name="Cruz L.M."/>
            <person name="Battistoni F."/>
            <person name="De Souza E."/>
            <person name="Pedrosa F."/>
            <person name="Chen W.-M."/>
            <person name="Poole P.S."/>
            <person name="Dixon R.A."/>
            <person name="James E.K."/>
        </authorList>
    </citation>
    <scope>NUCLEOTIDE SEQUENCE</scope>
    <source>
        <strain evidence="13">LuFRes1</strain>
    </source>
</reference>
<keyword evidence="5 11" id="KW-0547">Nucleotide-binding</keyword>
<keyword evidence="7 11" id="KW-0648">Protein biosynthesis</keyword>
<evidence type="ECO:0000256" key="5">
    <source>
        <dbReference type="ARBA" id="ARBA00022741"/>
    </source>
</evidence>
<dbReference type="HAMAP" id="MF_00121">
    <property type="entry name" value="GatB"/>
    <property type="match status" value="1"/>
</dbReference>
<dbReference type="PANTHER" id="PTHR11659:SF0">
    <property type="entry name" value="GLUTAMYL-TRNA(GLN) AMIDOTRANSFERASE SUBUNIT B, MITOCHONDRIAL"/>
    <property type="match status" value="1"/>
</dbReference>
<protein>
    <recommendedName>
        <fullName evidence="3 11">Aspartyl/glutamyl-tRNA(Asn/Gln) amidotransferase subunit B</fullName>
        <shortName evidence="11">Asp/Glu-ADT subunit B</shortName>
        <ecNumber evidence="11">6.3.5.-</ecNumber>
    </recommendedName>
</protein>
<keyword evidence="14" id="KW-1185">Reference proteome</keyword>